<dbReference type="STRING" id="1210063.GCA_001612665_06368"/>
<dbReference type="InterPro" id="IPR010982">
    <property type="entry name" value="Lambda_DNA-bd_dom_sf"/>
</dbReference>
<dbReference type="EMBL" id="SMFR01000011">
    <property type="protein sequence ID" value="TCJ89462.1"/>
    <property type="molecule type" value="Genomic_DNA"/>
</dbReference>
<dbReference type="PANTHER" id="PTHR35010">
    <property type="entry name" value="BLL4672 PROTEIN-RELATED"/>
    <property type="match status" value="1"/>
</dbReference>
<name>A0A4R1F9I2_9NOCA</name>
<protein>
    <submittedName>
        <fullName evidence="2">Xre family transcriptional regulator</fullName>
    </submittedName>
</protein>
<accession>A0A4R1F9I2</accession>
<sequence>MTTALPTTGFGPQLRHWRTLRRVSQLDLAIRAETSQRYLSFLEQGRSQPGRTMVVRLAESLELSLRDRNTLLLAAGFAPVFPESDLAAPELAPVREAISAVLDGHLPYPALVARPRGELVTANAAFDLFTEGVDPDLLRAPINVLRLALHPDGVAPRVRNLPEWGRHIMDSLRGRAAHTPDPALDELIAELSSYLPPPCPGPDHVGFAVPLHLRTPDGDLRLITTLTSFATATDVTIAELHLEAFLPADADTARILRLRAARHRSTP</sequence>
<dbReference type="SUPFAM" id="SSF47413">
    <property type="entry name" value="lambda repressor-like DNA-binding domains"/>
    <property type="match status" value="1"/>
</dbReference>
<dbReference type="PANTHER" id="PTHR35010:SF4">
    <property type="entry name" value="BLL5781 PROTEIN"/>
    <property type="match status" value="1"/>
</dbReference>
<dbReference type="CDD" id="cd00093">
    <property type="entry name" value="HTH_XRE"/>
    <property type="match status" value="1"/>
</dbReference>
<dbReference type="Pfam" id="PF13560">
    <property type="entry name" value="HTH_31"/>
    <property type="match status" value="1"/>
</dbReference>
<evidence type="ECO:0000313" key="2">
    <source>
        <dbReference type="EMBL" id="TCJ89462.1"/>
    </source>
</evidence>
<dbReference type="Gene3D" id="3.30.450.180">
    <property type="match status" value="1"/>
</dbReference>
<dbReference type="Proteomes" id="UP000294856">
    <property type="component" value="Unassembled WGS sequence"/>
</dbReference>
<dbReference type="Gene3D" id="1.10.260.40">
    <property type="entry name" value="lambda repressor-like DNA-binding domains"/>
    <property type="match status" value="1"/>
</dbReference>
<reference evidence="2 3" key="1">
    <citation type="submission" date="2019-03" db="EMBL/GenBank/DDBJ databases">
        <title>Genomic Encyclopedia of Type Strains, Phase IV (KMG-IV): sequencing the most valuable type-strain genomes for metagenomic binning, comparative biology and taxonomic classification.</title>
        <authorList>
            <person name="Goeker M."/>
        </authorList>
    </citation>
    <scope>NUCLEOTIDE SEQUENCE [LARGE SCALE GENOMIC DNA]</scope>
    <source>
        <strain evidence="2 3">DSM 44684</strain>
    </source>
</reference>
<gene>
    <name evidence="2" type="ORF">DFR71_6548</name>
</gene>
<dbReference type="OrthoDB" id="2959414at2"/>
<dbReference type="InterPro" id="IPR001387">
    <property type="entry name" value="Cro/C1-type_HTH"/>
</dbReference>
<proteinExistence type="predicted"/>
<dbReference type="Pfam" id="PF17765">
    <property type="entry name" value="MLTR_LBD"/>
    <property type="match status" value="1"/>
</dbReference>
<dbReference type="InterPro" id="IPR041413">
    <property type="entry name" value="MLTR_LBD"/>
</dbReference>
<dbReference type="PROSITE" id="PS50943">
    <property type="entry name" value="HTH_CROC1"/>
    <property type="match status" value="1"/>
</dbReference>
<evidence type="ECO:0000259" key="1">
    <source>
        <dbReference type="PROSITE" id="PS50943"/>
    </source>
</evidence>
<keyword evidence="3" id="KW-1185">Reference proteome</keyword>
<dbReference type="RefSeq" id="WP_067459934.1">
    <property type="nucleotide sequence ID" value="NZ_SMFR01000011.1"/>
</dbReference>
<dbReference type="AlphaFoldDB" id="A0A4R1F9I2"/>
<dbReference type="SMART" id="SM00530">
    <property type="entry name" value="HTH_XRE"/>
    <property type="match status" value="1"/>
</dbReference>
<feature type="domain" description="HTH cro/C1-type" evidence="1">
    <location>
        <begin position="14"/>
        <end position="68"/>
    </location>
</feature>
<organism evidence="2 3">
    <name type="scientific">Nocardia alba</name>
    <dbReference type="NCBI Taxonomy" id="225051"/>
    <lineage>
        <taxon>Bacteria</taxon>
        <taxon>Bacillati</taxon>
        <taxon>Actinomycetota</taxon>
        <taxon>Actinomycetes</taxon>
        <taxon>Mycobacteriales</taxon>
        <taxon>Nocardiaceae</taxon>
        <taxon>Nocardia</taxon>
    </lineage>
</organism>
<evidence type="ECO:0000313" key="3">
    <source>
        <dbReference type="Proteomes" id="UP000294856"/>
    </source>
</evidence>
<comment type="caution">
    <text evidence="2">The sequence shown here is derived from an EMBL/GenBank/DDBJ whole genome shotgun (WGS) entry which is preliminary data.</text>
</comment>
<dbReference type="GO" id="GO:0003677">
    <property type="term" value="F:DNA binding"/>
    <property type="evidence" value="ECO:0007669"/>
    <property type="project" value="InterPro"/>
</dbReference>